<evidence type="ECO:0000256" key="3">
    <source>
        <dbReference type="ARBA" id="ARBA00004477"/>
    </source>
</evidence>
<protein>
    <recommendedName>
        <fullName evidence="21">Ethylene receptor</fullName>
    </recommendedName>
</protein>
<sequence>MESCNCIEPQWPAEELLMKYQYISDFFIALAYFSIPLELIYFVKKSAVFPYRWVLVQFGAFIVLCGATHLINLWTFGMHSRTVAVVMTTAKVLTAAVSCATALMLVHIIPDLLSVKTRELFLKNKAAELDREMGLIRTQEETGRHVRMLTHEIRSTLDRHTILKTTLVELGRTLALEECALWMPTRTGLELQLSYTLRQQNPVGYTVPIQLPVINQVFSSNRAMKISPNSPVARLRPLSGKYMPGEVVVVRVPLLHLSNFQINDWPELSTRRYALMVLMLPSDSARQWHVHELELVEVVADQVAVALSHAAILEESMRARDLLMEQNVALDHARREAETAVRARNDFLAVMNHEMRTPMHAVIALSSLLQETELTPEQRLMVETILRSSNLLATLINDVLDLSRLEDGSLQLDLGSFDLHAVFREVLNLIKPIASVKKLPVTLNLAPDLPEYAIGDEKRLMQTILNVIGNAVKFSKEGSISITAFVAKSESLRDSRAPDFFPVPSDNHFYLHVQVKDAGQGINPPDIPKLFTKFAHTQTLATKNSRGSGLGLAICKRFVNLMEGHIWIESEGLGKGCMAIFIVKLGIPENTSESKNPFLPKANHGQTTFPGLKVLVLDDNGFESLAEQSMFEACKRMPNLFVAYRVSRMVTKELLVHLGCDVTTASSRDECLHVVSQDHKVVCMDVGMPDGFEAAVRLHEKFTKRHERPLIVALTGNTDKVTKENCMRVGMDGVILKPVSVDKMRSVLSELLEHRVLFEAM</sequence>
<dbReference type="OrthoDB" id="60033at2759"/>
<comment type="subunit">
    <text evidence="5">Homodimer; disulfide-linked.</text>
</comment>
<dbReference type="InterPro" id="IPR029016">
    <property type="entry name" value="GAF-like_dom_sf"/>
</dbReference>
<evidence type="ECO:0000256" key="11">
    <source>
        <dbReference type="ARBA" id="ARBA00022745"/>
    </source>
</evidence>
<dbReference type="Pfam" id="PF01590">
    <property type="entry name" value="GAF"/>
    <property type="match status" value="1"/>
</dbReference>
<dbReference type="InterPro" id="IPR003018">
    <property type="entry name" value="GAF"/>
</dbReference>
<dbReference type="Gene3D" id="3.30.565.10">
    <property type="entry name" value="Histidine kinase-like ATPase, C-terminal domain"/>
    <property type="match status" value="1"/>
</dbReference>
<dbReference type="GO" id="GO:0005524">
    <property type="term" value="F:ATP binding"/>
    <property type="evidence" value="ECO:0007669"/>
    <property type="project" value="UniProtKB-UniRule"/>
</dbReference>
<dbReference type="GO" id="GO:0010105">
    <property type="term" value="P:negative regulation of ethylene-activated signaling pathway"/>
    <property type="evidence" value="ECO:0007669"/>
    <property type="project" value="UniProtKB-ARBA"/>
</dbReference>
<dbReference type="PROSITE" id="PS50110">
    <property type="entry name" value="RESPONSE_REGULATORY"/>
    <property type="match status" value="1"/>
</dbReference>
<evidence type="ECO:0000256" key="25">
    <source>
        <dbReference type="PIRSR" id="PIRSR026389-4"/>
    </source>
</evidence>
<dbReference type="InterPro" id="IPR001789">
    <property type="entry name" value="Sig_transdc_resp-reg_receiver"/>
</dbReference>
<feature type="cross-link" description="Glycyl lysine isopeptide (Lys-Gly) (interchain with G-Cter in ubiquitin)" evidence="25">
    <location>
        <position position="737"/>
    </location>
</feature>
<dbReference type="Gene3D" id="3.40.50.2300">
    <property type="match status" value="1"/>
</dbReference>
<comment type="caution">
    <text evidence="30">The sequence shown here is derived from an EMBL/GenBank/DDBJ whole genome shotgun (WGS) entry which is preliminary data.</text>
</comment>
<evidence type="ECO:0000256" key="20">
    <source>
        <dbReference type="ARBA" id="ARBA00023170"/>
    </source>
</evidence>
<keyword evidence="15 27" id="KW-1133">Transmembrane helix</keyword>
<keyword evidence="13 21" id="KW-0256">Endoplasmic reticulum</keyword>
<dbReference type="PRINTS" id="PR00344">
    <property type="entry name" value="BCTRLSENSOR"/>
</dbReference>
<evidence type="ECO:0000256" key="26">
    <source>
        <dbReference type="PROSITE-ProRule" id="PRU00169"/>
    </source>
</evidence>
<dbReference type="SUPFAM" id="SSF55781">
    <property type="entry name" value="GAF domain-like"/>
    <property type="match status" value="1"/>
</dbReference>
<feature type="binding site" evidence="23">
    <location>
        <position position="69"/>
    </location>
    <ligand>
        <name>Cu cation</name>
        <dbReference type="ChEBI" id="CHEBI:23378"/>
    </ligand>
</feature>
<dbReference type="SUPFAM" id="SSF52172">
    <property type="entry name" value="CheY-like"/>
    <property type="match status" value="1"/>
</dbReference>
<dbReference type="InterPro" id="IPR003594">
    <property type="entry name" value="HATPase_dom"/>
</dbReference>
<comment type="subcellular location">
    <subcellularLocation>
        <location evidence="3">Endoplasmic reticulum membrane</location>
        <topology evidence="3">Multi-pass membrane protein</topology>
    </subcellularLocation>
</comment>
<evidence type="ECO:0000256" key="9">
    <source>
        <dbReference type="ARBA" id="ARBA00022723"/>
    </source>
</evidence>
<dbReference type="InterPro" id="IPR014525">
    <property type="entry name" value="ETR"/>
</dbReference>
<dbReference type="GO" id="GO:0051740">
    <property type="term" value="F:ethylene binding"/>
    <property type="evidence" value="ECO:0007669"/>
    <property type="project" value="UniProtKB-UniRule"/>
</dbReference>
<keyword evidence="12 21" id="KW-0418">Kinase</keyword>
<dbReference type="InterPro" id="IPR005467">
    <property type="entry name" value="His_kinase_dom"/>
</dbReference>
<dbReference type="Pfam" id="PF25487">
    <property type="entry name" value="ETR1_N"/>
    <property type="match status" value="1"/>
</dbReference>
<dbReference type="Pfam" id="PF02518">
    <property type="entry name" value="HATPase_c"/>
    <property type="match status" value="1"/>
</dbReference>
<accession>A0A8X7XQN5</accession>
<evidence type="ECO:0000256" key="7">
    <source>
        <dbReference type="ARBA" id="ARBA00022679"/>
    </source>
</evidence>
<evidence type="ECO:0000256" key="12">
    <source>
        <dbReference type="ARBA" id="ARBA00022777"/>
    </source>
</evidence>
<keyword evidence="10 21" id="KW-0547">Nucleotide-binding</keyword>
<evidence type="ECO:0000256" key="15">
    <source>
        <dbReference type="ARBA" id="ARBA00022989"/>
    </source>
</evidence>
<dbReference type="SMART" id="SM00448">
    <property type="entry name" value="REC"/>
    <property type="match status" value="1"/>
</dbReference>
<keyword evidence="11 21" id="KW-0936">Ethylene signaling pathway</keyword>
<dbReference type="InterPro" id="IPR003661">
    <property type="entry name" value="HisK_dim/P_dom"/>
</dbReference>
<dbReference type="Pfam" id="PF00512">
    <property type="entry name" value="HisKA"/>
    <property type="match status" value="1"/>
</dbReference>
<evidence type="ECO:0000256" key="10">
    <source>
        <dbReference type="ARBA" id="ARBA00022741"/>
    </source>
</evidence>
<dbReference type="InterPro" id="IPR058544">
    <property type="entry name" value="ETR1_N"/>
</dbReference>
<evidence type="ECO:0000256" key="4">
    <source>
        <dbReference type="ARBA" id="ARBA00009842"/>
    </source>
</evidence>
<dbReference type="AlphaFoldDB" id="A0A8X7XQN5"/>
<evidence type="ECO:0000259" key="28">
    <source>
        <dbReference type="PROSITE" id="PS50109"/>
    </source>
</evidence>
<evidence type="ECO:0000256" key="16">
    <source>
        <dbReference type="ARBA" id="ARBA00023008"/>
    </source>
</evidence>
<dbReference type="GO" id="GO:0046872">
    <property type="term" value="F:metal ion binding"/>
    <property type="evidence" value="ECO:0007669"/>
    <property type="project" value="UniProtKB-UniRule"/>
</dbReference>
<evidence type="ECO:0000256" key="24">
    <source>
        <dbReference type="PIRSR" id="PIRSR026389-3"/>
    </source>
</evidence>
<dbReference type="PIRSF" id="PIRSF026389">
    <property type="entry name" value="Ethyln_sen_HK"/>
    <property type="match status" value="1"/>
</dbReference>
<dbReference type="SUPFAM" id="SSF47384">
    <property type="entry name" value="Homodimeric domain of signal transducing histidine kinase"/>
    <property type="match status" value="1"/>
</dbReference>
<dbReference type="FunFam" id="3.30.450.40:FF:000026">
    <property type="entry name" value="Ethylene response sensor"/>
    <property type="match status" value="1"/>
</dbReference>
<evidence type="ECO:0000256" key="21">
    <source>
        <dbReference type="PIRNR" id="PIRNR026389"/>
    </source>
</evidence>
<feature type="transmembrane region" description="Helical" evidence="27">
    <location>
        <begin position="92"/>
        <end position="113"/>
    </location>
</feature>
<evidence type="ECO:0000256" key="23">
    <source>
        <dbReference type="PIRSR" id="PIRSR026389-2"/>
    </source>
</evidence>
<dbReference type="FunFam" id="3.30.565.10:FF:000030">
    <property type="entry name" value="Ethylene receptor 1"/>
    <property type="match status" value="1"/>
</dbReference>
<feature type="binding site" evidence="22">
    <location>
        <position position="533"/>
    </location>
    <ligand>
        <name>ADP</name>
        <dbReference type="ChEBI" id="CHEBI:456216"/>
    </ligand>
</feature>
<reference evidence="30" key="1">
    <citation type="journal article" date="2020" name="bioRxiv">
        <title>Hybrid origin of Populus tomentosa Carr. identified through genome sequencing and phylogenomic analysis.</title>
        <authorList>
            <person name="An X."/>
            <person name="Gao K."/>
            <person name="Chen Z."/>
            <person name="Li J."/>
            <person name="Yang X."/>
            <person name="Yang X."/>
            <person name="Zhou J."/>
            <person name="Guo T."/>
            <person name="Zhao T."/>
            <person name="Huang S."/>
            <person name="Miao D."/>
            <person name="Khan W.U."/>
            <person name="Rao P."/>
            <person name="Ye M."/>
            <person name="Lei B."/>
            <person name="Liao W."/>
            <person name="Wang J."/>
            <person name="Ji L."/>
            <person name="Li Y."/>
            <person name="Guo B."/>
            <person name="Mustafa N.S."/>
            <person name="Li S."/>
            <person name="Yun Q."/>
            <person name="Keller S.R."/>
            <person name="Mao J."/>
            <person name="Zhang R."/>
            <person name="Strauss S.H."/>
        </authorList>
    </citation>
    <scope>NUCLEOTIDE SEQUENCE</scope>
    <source>
        <strain evidence="30">GM15</strain>
        <tissue evidence="30">Leaf</tissue>
    </source>
</reference>
<evidence type="ECO:0000256" key="14">
    <source>
        <dbReference type="ARBA" id="ARBA00022840"/>
    </source>
</evidence>
<feature type="domain" description="Histidine kinase" evidence="28">
    <location>
        <begin position="350"/>
        <end position="589"/>
    </location>
</feature>
<evidence type="ECO:0000256" key="8">
    <source>
        <dbReference type="ARBA" id="ARBA00022692"/>
    </source>
</evidence>
<evidence type="ECO:0000256" key="19">
    <source>
        <dbReference type="ARBA" id="ARBA00023157"/>
    </source>
</evidence>
<organism evidence="30 31">
    <name type="scientific">Populus tomentosa</name>
    <name type="common">Chinese white poplar</name>
    <dbReference type="NCBI Taxonomy" id="118781"/>
    <lineage>
        <taxon>Eukaryota</taxon>
        <taxon>Viridiplantae</taxon>
        <taxon>Streptophyta</taxon>
        <taxon>Embryophyta</taxon>
        <taxon>Tracheophyta</taxon>
        <taxon>Spermatophyta</taxon>
        <taxon>Magnoliopsida</taxon>
        <taxon>eudicotyledons</taxon>
        <taxon>Gunneridae</taxon>
        <taxon>Pentapetalae</taxon>
        <taxon>rosids</taxon>
        <taxon>fabids</taxon>
        <taxon>Malpighiales</taxon>
        <taxon>Salicaceae</taxon>
        <taxon>Saliceae</taxon>
        <taxon>Populus</taxon>
    </lineage>
</organism>
<evidence type="ECO:0000256" key="22">
    <source>
        <dbReference type="PIRSR" id="PIRSR026389-1"/>
    </source>
</evidence>
<evidence type="ECO:0000256" key="1">
    <source>
        <dbReference type="ARBA" id="ARBA00000085"/>
    </source>
</evidence>
<dbReference type="GO" id="GO:0005789">
    <property type="term" value="C:endoplasmic reticulum membrane"/>
    <property type="evidence" value="ECO:0007669"/>
    <property type="project" value="UniProtKB-SubCell"/>
</dbReference>
<gene>
    <name evidence="30" type="ORF">POTOM_060561</name>
</gene>
<evidence type="ECO:0000256" key="2">
    <source>
        <dbReference type="ARBA" id="ARBA00003286"/>
    </source>
</evidence>
<keyword evidence="31" id="KW-1185">Reference proteome</keyword>
<comment type="similarity">
    <text evidence="4 21">Belongs to the ethylene receptor family.</text>
</comment>
<evidence type="ECO:0000256" key="6">
    <source>
        <dbReference type="ARBA" id="ARBA00022553"/>
    </source>
</evidence>
<feature type="transmembrane region" description="Helical" evidence="27">
    <location>
        <begin position="20"/>
        <end position="41"/>
    </location>
</feature>
<keyword evidence="17 21" id="KW-0902">Two-component regulatory system</keyword>
<feature type="binding site" evidence="22">
    <location>
        <position position="552"/>
    </location>
    <ligand>
        <name>ADP</name>
        <dbReference type="ChEBI" id="CHEBI:456216"/>
    </ligand>
</feature>
<proteinExistence type="inferred from homology"/>
<dbReference type="PANTHER" id="PTHR24423:SF615">
    <property type="entry name" value="ETHYLENE RECEPTOR 1"/>
    <property type="match status" value="1"/>
</dbReference>
<dbReference type="Gene3D" id="1.10.287.130">
    <property type="match status" value="1"/>
</dbReference>
<dbReference type="SMART" id="SM00387">
    <property type="entry name" value="HATPase_c"/>
    <property type="match status" value="1"/>
</dbReference>
<evidence type="ECO:0000256" key="5">
    <source>
        <dbReference type="ARBA" id="ARBA00011748"/>
    </source>
</evidence>
<keyword evidence="19 24" id="KW-1015">Disulfide bond</keyword>
<feature type="binding site" evidence="22">
    <location>
        <position position="548"/>
    </location>
    <ligand>
        <name>ADP</name>
        <dbReference type="ChEBI" id="CHEBI:456216"/>
    </ligand>
</feature>
<feature type="domain" description="Response regulatory" evidence="29">
    <location>
        <begin position="637"/>
        <end position="752"/>
    </location>
</feature>
<dbReference type="InterPro" id="IPR011006">
    <property type="entry name" value="CheY-like_superfamily"/>
</dbReference>
<dbReference type="GO" id="GO:0038199">
    <property type="term" value="F:ethylene receptor activity"/>
    <property type="evidence" value="ECO:0007669"/>
    <property type="project" value="UniProtKB-UniRule"/>
</dbReference>
<comment type="catalytic activity">
    <reaction evidence="1">
        <text>ATP + protein L-histidine = ADP + protein N-phospho-L-histidine.</text>
        <dbReference type="EC" id="2.7.13.3"/>
    </reaction>
</comment>
<dbReference type="Proteomes" id="UP000886885">
    <property type="component" value="Unassembled WGS sequence"/>
</dbReference>
<name>A0A8X7XQN5_POPTO</name>
<keyword evidence="14 21" id="KW-0067">ATP-binding</keyword>
<dbReference type="EMBL" id="JAAWWB010000777">
    <property type="protein sequence ID" value="KAG6736576.1"/>
    <property type="molecule type" value="Genomic_DNA"/>
</dbReference>
<keyword evidence="16 21" id="KW-0186">Copper</keyword>
<dbReference type="SUPFAM" id="SSF55874">
    <property type="entry name" value="ATPase domain of HSP90 chaperone/DNA topoisomerase II/histidine kinase"/>
    <property type="match status" value="1"/>
</dbReference>
<dbReference type="GO" id="GO:0000155">
    <property type="term" value="F:phosphorelay sensor kinase activity"/>
    <property type="evidence" value="ECO:0007669"/>
    <property type="project" value="InterPro"/>
</dbReference>
<dbReference type="SMART" id="SM00388">
    <property type="entry name" value="HisKA"/>
    <property type="match status" value="1"/>
</dbReference>
<feature type="binding site" evidence="22">
    <location>
        <position position="517"/>
    </location>
    <ligand>
        <name>ADP</name>
        <dbReference type="ChEBI" id="CHEBI:456216"/>
    </ligand>
</feature>
<dbReference type="Gene3D" id="3.30.450.40">
    <property type="match status" value="1"/>
</dbReference>
<evidence type="ECO:0000313" key="31">
    <source>
        <dbReference type="Proteomes" id="UP000886885"/>
    </source>
</evidence>
<evidence type="ECO:0000256" key="27">
    <source>
        <dbReference type="SAM" id="Phobius"/>
    </source>
</evidence>
<dbReference type="PANTHER" id="PTHR24423">
    <property type="entry name" value="TWO-COMPONENT SENSOR HISTIDINE KINASE"/>
    <property type="match status" value="1"/>
</dbReference>
<dbReference type="Pfam" id="PF00072">
    <property type="entry name" value="Response_reg"/>
    <property type="match status" value="1"/>
</dbReference>
<feature type="modified residue" description="4-aspartylphosphate" evidence="26">
    <location>
        <position position="685"/>
    </location>
</feature>
<evidence type="ECO:0000313" key="30">
    <source>
        <dbReference type="EMBL" id="KAG6736576.1"/>
    </source>
</evidence>
<dbReference type="FunFam" id="1.10.287.130:FF:000004">
    <property type="entry name" value="Ethylene receptor 1"/>
    <property type="match status" value="1"/>
</dbReference>
<keyword evidence="9 21" id="KW-0479">Metal-binding</keyword>
<evidence type="ECO:0000256" key="18">
    <source>
        <dbReference type="ARBA" id="ARBA00023136"/>
    </source>
</evidence>
<feature type="transmembrane region" description="Helical" evidence="27">
    <location>
        <begin position="53"/>
        <end position="72"/>
    </location>
</feature>
<evidence type="ECO:0000256" key="13">
    <source>
        <dbReference type="ARBA" id="ARBA00022824"/>
    </source>
</evidence>
<feature type="binding site" evidence="23">
    <location>
        <position position="65"/>
    </location>
    <ligand>
        <name>Cu cation</name>
        <dbReference type="ChEBI" id="CHEBI:23378"/>
    </ligand>
</feature>
<keyword evidence="18 21" id="KW-0472">Membrane</keyword>
<evidence type="ECO:0000259" key="29">
    <source>
        <dbReference type="PROSITE" id="PS50110"/>
    </source>
</evidence>
<keyword evidence="20 21" id="KW-0675">Receptor</keyword>
<keyword evidence="8 27" id="KW-0812">Transmembrane</keyword>
<dbReference type="SMART" id="SM00065">
    <property type="entry name" value="GAF"/>
    <property type="match status" value="1"/>
</dbReference>
<evidence type="ECO:0000256" key="17">
    <source>
        <dbReference type="ARBA" id="ARBA00023012"/>
    </source>
</evidence>
<dbReference type="InterPro" id="IPR036097">
    <property type="entry name" value="HisK_dim/P_sf"/>
</dbReference>
<feature type="disulfide bond" description="Interchain" evidence="24">
    <location>
        <position position="6"/>
    </location>
</feature>
<dbReference type="InterPro" id="IPR004358">
    <property type="entry name" value="Sig_transdc_His_kin-like_C"/>
</dbReference>
<keyword evidence="7 21" id="KW-0808">Transferase</keyword>
<dbReference type="FunFam" id="3.40.50.2300:FF:000192">
    <property type="entry name" value="Ethylene receptor"/>
    <property type="match status" value="1"/>
</dbReference>
<dbReference type="CDD" id="cd00082">
    <property type="entry name" value="HisKA"/>
    <property type="match status" value="1"/>
</dbReference>
<feature type="binding site" evidence="22">
    <location>
        <begin position="470"/>
        <end position="473"/>
    </location>
    <ligand>
        <name>ADP</name>
        <dbReference type="ChEBI" id="CHEBI:456216"/>
    </ligand>
</feature>
<comment type="cofactor">
    <cofactor evidence="23">
        <name>Cu cation</name>
        <dbReference type="ChEBI" id="CHEBI:23378"/>
    </cofactor>
    <text evidence="23">Binds 1 copper ion per dimer.</text>
</comment>
<keyword evidence="6 26" id="KW-0597">Phosphoprotein</keyword>
<dbReference type="InterPro" id="IPR036890">
    <property type="entry name" value="HATPase_C_sf"/>
</dbReference>
<dbReference type="PROSITE" id="PS50109">
    <property type="entry name" value="HIS_KIN"/>
    <property type="match status" value="1"/>
</dbReference>
<feature type="disulfide bond" description="Interchain" evidence="24">
    <location>
        <position position="4"/>
    </location>
</feature>
<comment type="function">
    <text evidence="2 21">May act early in the ethylene signal transduction pathway, possibly as an ethylene receptor, or as a regulator of the pathway.</text>
</comment>